<evidence type="ECO:0000313" key="2">
    <source>
        <dbReference type="Proteomes" id="UP000499080"/>
    </source>
</evidence>
<dbReference type="EMBL" id="BGPR01000026">
    <property type="protein sequence ID" value="GBL81836.1"/>
    <property type="molecule type" value="Genomic_DNA"/>
</dbReference>
<comment type="caution">
    <text evidence="1">The sequence shown here is derived from an EMBL/GenBank/DDBJ whole genome shotgun (WGS) entry which is preliminary data.</text>
</comment>
<dbReference type="AlphaFoldDB" id="A0A4Y2ARN3"/>
<gene>
    <name evidence="1" type="ORF">AVEN_93577_1</name>
</gene>
<protein>
    <submittedName>
        <fullName evidence="1">Uncharacterized protein</fullName>
    </submittedName>
</protein>
<evidence type="ECO:0000313" key="1">
    <source>
        <dbReference type="EMBL" id="GBL81836.1"/>
    </source>
</evidence>
<sequence length="100" mass="11530">MPLLRWHTPIRRNLHEVFFGSKSGPFQGHFQLGEGAELTRSHVGRLESLMNRRYVVFGQLSIKCKEWAMGDARCPQIRPFEYQSVSKAIQNLFVEGLQAL</sequence>
<reference evidence="1 2" key="1">
    <citation type="journal article" date="2019" name="Sci. Rep.">
        <title>Orb-weaving spider Araneus ventricosus genome elucidates the spidroin gene catalogue.</title>
        <authorList>
            <person name="Kono N."/>
            <person name="Nakamura H."/>
            <person name="Ohtoshi R."/>
            <person name="Moran D.A.P."/>
            <person name="Shinohara A."/>
            <person name="Yoshida Y."/>
            <person name="Fujiwara M."/>
            <person name="Mori M."/>
            <person name="Tomita M."/>
            <person name="Arakawa K."/>
        </authorList>
    </citation>
    <scope>NUCLEOTIDE SEQUENCE [LARGE SCALE GENOMIC DNA]</scope>
</reference>
<dbReference type="Proteomes" id="UP000499080">
    <property type="component" value="Unassembled WGS sequence"/>
</dbReference>
<proteinExistence type="predicted"/>
<organism evidence="1 2">
    <name type="scientific">Araneus ventricosus</name>
    <name type="common">Orbweaver spider</name>
    <name type="synonym">Epeira ventricosa</name>
    <dbReference type="NCBI Taxonomy" id="182803"/>
    <lineage>
        <taxon>Eukaryota</taxon>
        <taxon>Metazoa</taxon>
        <taxon>Ecdysozoa</taxon>
        <taxon>Arthropoda</taxon>
        <taxon>Chelicerata</taxon>
        <taxon>Arachnida</taxon>
        <taxon>Araneae</taxon>
        <taxon>Araneomorphae</taxon>
        <taxon>Entelegynae</taxon>
        <taxon>Araneoidea</taxon>
        <taxon>Araneidae</taxon>
        <taxon>Araneus</taxon>
    </lineage>
</organism>
<accession>A0A4Y2ARN3</accession>
<name>A0A4Y2ARN3_ARAVE</name>
<keyword evidence="2" id="KW-1185">Reference proteome</keyword>